<dbReference type="InterPro" id="IPR006635">
    <property type="entry name" value="NEAT_dom"/>
</dbReference>
<evidence type="ECO:0000256" key="4">
    <source>
        <dbReference type="ARBA" id="ARBA00022512"/>
    </source>
</evidence>
<evidence type="ECO:0000256" key="5">
    <source>
        <dbReference type="ARBA" id="ARBA00022525"/>
    </source>
</evidence>
<feature type="compositionally biased region" description="Basic and acidic residues" evidence="12">
    <location>
        <begin position="698"/>
        <end position="711"/>
    </location>
</feature>
<evidence type="ECO:0000256" key="7">
    <source>
        <dbReference type="ARBA" id="ARBA00022737"/>
    </source>
</evidence>
<evidence type="ECO:0000256" key="8">
    <source>
        <dbReference type="ARBA" id="ARBA00023088"/>
    </source>
</evidence>
<dbReference type="GO" id="GO:0020037">
    <property type="term" value="F:heme binding"/>
    <property type="evidence" value="ECO:0007669"/>
    <property type="project" value="InterPro"/>
</dbReference>
<dbReference type="PROSITE" id="PS50978">
    <property type="entry name" value="NEAT"/>
    <property type="match status" value="3"/>
</dbReference>
<feature type="domain" description="NEAT" evidence="15">
    <location>
        <begin position="105"/>
        <end position="232"/>
    </location>
</feature>
<dbReference type="PANTHER" id="PTHR37824">
    <property type="entry name" value="IRON-REGULATED SURFACE DETERMINANT PROTEIN C"/>
    <property type="match status" value="1"/>
</dbReference>
<evidence type="ECO:0000256" key="9">
    <source>
        <dbReference type="ARBA" id="ARBA00024652"/>
    </source>
</evidence>
<feature type="compositionally biased region" description="Polar residues" evidence="12">
    <location>
        <begin position="879"/>
        <end position="891"/>
    </location>
</feature>
<comment type="similarity">
    <text evidence="2">Belongs to the IsdH family.</text>
</comment>
<evidence type="ECO:0000259" key="15">
    <source>
        <dbReference type="PROSITE" id="PS50978"/>
    </source>
</evidence>
<feature type="domain" description="NEAT" evidence="15">
    <location>
        <begin position="543"/>
        <end position="660"/>
    </location>
</feature>
<keyword evidence="8" id="KW-0572">Peptidoglycan-anchor</keyword>
<feature type="compositionally biased region" description="Basic and acidic residues" evidence="12">
    <location>
        <begin position="845"/>
        <end position="878"/>
    </location>
</feature>
<dbReference type="InterPro" id="IPR019931">
    <property type="entry name" value="LPXTG_anchor"/>
</dbReference>
<dbReference type="AlphaFoldDB" id="A0AAP8CP93"/>
<dbReference type="Proteomes" id="UP000197894">
    <property type="component" value="Unassembled WGS sequence"/>
</dbReference>
<feature type="chain" id="PRO_5042935955" description="Iron-regulated surface determinant protein H" evidence="13">
    <location>
        <begin position="41"/>
        <end position="919"/>
    </location>
</feature>
<dbReference type="Pfam" id="PF04650">
    <property type="entry name" value="YSIRK_signal"/>
    <property type="match status" value="1"/>
</dbReference>
<evidence type="ECO:0000259" key="14">
    <source>
        <dbReference type="PROSITE" id="PS50847"/>
    </source>
</evidence>
<evidence type="ECO:0000256" key="12">
    <source>
        <dbReference type="SAM" id="MobiDB-lite"/>
    </source>
</evidence>
<name>A0AAP8CP93_STAAU</name>
<dbReference type="EMBL" id="LNJK01000006">
    <property type="protein sequence ID" value="OWT15179.1"/>
    <property type="molecule type" value="Genomic_DNA"/>
</dbReference>
<feature type="compositionally biased region" description="Low complexity" evidence="12">
    <location>
        <begin position="313"/>
        <end position="322"/>
    </location>
</feature>
<dbReference type="PROSITE" id="PS50847">
    <property type="entry name" value="GRAM_POS_ANCHORING"/>
    <property type="match status" value="1"/>
</dbReference>
<feature type="domain" description="NEAT" evidence="15">
    <location>
        <begin position="345"/>
        <end position="471"/>
    </location>
</feature>
<dbReference type="Pfam" id="PF05031">
    <property type="entry name" value="NEAT"/>
    <property type="match status" value="3"/>
</dbReference>
<dbReference type="Pfam" id="PF20861">
    <property type="entry name" value="Isd_H_B_linker"/>
    <property type="match status" value="1"/>
</dbReference>
<dbReference type="NCBIfam" id="TIGR01167">
    <property type="entry name" value="LPXTG_anchor"/>
    <property type="match status" value="1"/>
</dbReference>
<sequence>MNKHHPKLRSFYSIRKSTLGVASVIVSTLFLITSQHQAQAAENTNTSDKISENQNNNATTTQPPKDTNQTQPATQPTNTAKTYPAADESLKDAIKNPAVENKEHDIGPREQVNFQLLDKNNETQYYHFFSIKDPADVYYTKKKAEVELDINTASTWKKFEVYENNQKLPVRLVSYSPVPEDHAYIRFPVSDGTQELKIVSSTQIDDGAETNYDYTKLVFAKPIYNDPSLVKSDTNDAVASNDQSSSDASNQTNTNTSNQNTSTTNNASDQPQATTNMSQPAKPVSSANADQASSQPAHETNSNGNTNDKTNASSNQSNGNQQYPPADESLQDAIKNPAIIDKEHTADNWRPIDFQMKNDKGERQFYHYASTVEPATVIFTKTGPIIELGLKTASTWKKFEVYEGDKKLPVELVSYDSDKDYAYIRFPVSNGAREVKIVSSIEYGENFHEDYDYTLMVFAQPITNNPDDYVDEETYNLQKLLAPYHKAKTLERQVYELEKLQDKLPEKYKAEYKKKLDQTRVELADQVKSAVTEFENVTPTNDQLTDLQEAHFVVFESEENSESVMDGFVEHPFYTATLNGQKYVVMKTKDDSYWKDLIVEGKRVTTVSKDPKNNSRTLIFPYVSDKAIYNAIVKVVVANIGYEGQYHVRIVNQDIKTKDDDTSQNNTSEPLNVQTGQENKVSATDTAENSSTATNPKDASDKADVIEPESDVVKVTDSNIDKDAHHDVDHLSDMSDNTHLDKYDLKEMDTQIAKDTDKGVDKDADNSVGMSSNVDTEKDINKNEGKVIQLAHNTDKNNHTEKDINKNEGKVIQLAHNTDKNNHTGKAAKLDGVRQNYNNIDKVTDKKTTEHPSNDIHKTVDKTVKTKEKSGTPSKENKLSQSKMLPKTGETTSSQTWWGLYALLGMLALFIPKFRKEPK</sequence>
<feature type="region of interest" description="Disordered" evidence="12">
    <location>
        <begin position="756"/>
        <end position="777"/>
    </location>
</feature>
<feature type="region of interest" description="Disordered" evidence="12">
    <location>
        <begin position="232"/>
        <end position="328"/>
    </location>
</feature>
<feature type="compositionally biased region" description="Basic and acidic residues" evidence="12">
    <location>
        <begin position="756"/>
        <end position="765"/>
    </location>
</feature>
<keyword evidence="4" id="KW-0134">Cell wall</keyword>
<dbReference type="InterPro" id="IPR005877">
    <property type="entry name" value="YSIRK_signal_dom"/>
</dbReference>
<keyword evidence="7" id="KW-0677">Repeat</keyword>
<evidence type="ECO:0000256" key="6">
    <source>
        <dbReference type="ARBA" id="ARBA00022729"/>
    </source>
</evidence>
<feature type="signal peptide" evidence="13">
    <location>
        <begin position="1"/>
        <end position="40"/>
    </location>
</feature>
<evidence type="ECO:0000256" key="11">
    <source>
        <dbReference type="ARBA" id="ARBA00032871"/>
    </source>
</evidence>
<evidence type="ECO:0000313" key="17">
    <source>
        <dbReference type="Proteomes" id="UP000197894"/>
    </source>
</evidence>
<feature type="compositionally biased region" description="Polar residues" evidence="12">
    <location>
        <begin position="271"/>
        <end position="312"/>
    </location>
</feature>
<feature type="compositionally biased region" description="Polar residues" evidence="12">
    <location>
        <begin position="663"/>
        <end position="697"/>
    </location>
</feature>
<dbReference type="NCBIfam" id="TIGR01168">
    <property type="entry name" value="YSIRK_signal"/>
    <property type="match status" value="1"/>
</dbReference>
<dbReference type="RefSeq" id="WP_088563332.1">
    <property type="nucleotide sequence ID" value="NZ_LNJK01000006.1"/>
</dbReference>
<proteinExistence type="inferred from homology"/>
<feature type="region of interest" description="Disordered" evidence="12">
    <location>
        <begin position="657"/>
        <end position="711"/>
    </location>
</feature>
<dbReference type="Gene3D" id="1.20.58.1270">
    <property type="match status" value="1"/>
</dbReference>
<feature type="domain" description="Gram-positive cocci surface proteins LPxTG" evidence="14">
    <location>
        <begin position="885"/>
        <end position="919"/>
    </location>
</feature>
<dbReference type="NCBIfam" id="TIGR03658">
    <property type="entry name" value="IsdH_HarA"/>
    <property type="match status" value="1"/>
</dbReference>
<dbReference type="InterPro" id="IPR037250">
    <property type="entry name" value="NEAT_dom_sf"/>
</dbReference>
<dbReference type="CDD" id="cd06920">
    <property type="entry name" value="NEAT"/>
    <property type="match status" value="1"/>
</dbReference>
<gene>
    <name evidence="16" type="ORF">AS572_09730</name>
</gene>
<evidence type="ECO:0000256" key="3">
    <source>
        <dbReference type="ARBA" id="ARBA00016515"/>
    </source>
</evidence>
<keyword evidence="6 13" id="KW-0732">Signal</keyword>
<evidence type="ECO:0000313" key="16">
    <source>
        <dbReference type="EMBL" id="OWT15179.1"/>
    </source>
</evidence>
<dbReference type="InterPro" id="IPR048652">
    <property type="entry name" value="Isd_H_B_linker"/>
</dbReference>
<protein>
    <recommendedName>
        <fullName evidence="3">Iron-regulated surface determinant protein H</fullName>
    </recommendedName>
    <alternativeName>
        <fullName evidence="10">Haptoglobin receptor A</fullName>
    </alternativeName>
    <alternativeName>
        <fullName evidence="11">Staphylococcus aureus surface protein I</fullName>
    </alternativeName>
</protein>
<evidence type="ECO:0000256" key="1">
    <source>
        <dbReference type="ARBA" id="ARBA00004168"/>
    </source>
</evidence>
<evidence type="ECO:0000256" key="2">
    <source>
        <dbReference type="ARBA" id="ARBA00010079"/>
    </source>
</evidence>
<dbReference type="SMART" id="SM00725">
    <property type="entry name" value="NEAT"/>
    <property type="match status" value="3"/>
</dbReference>
<reference evidence="16 17" key="1">
    <citation type="journal article" date="2017" name="BMC Genomics">
        <title>Prophages and adaptation of Staphylococcus aureus ST398 to the human clinic.</title>
        <authorList>
            <consortium name="Regional Infection Control Group of the Centre Region"/>
            <person name="Diene S.M."/>
            <person name="Corvaglia A.R."/>
            <person name="Francois P."/>
            <person name="van der Mee-Marquet N."/>
        </authorList>
    </citation>
    <scope>NUCLEOTIDE SEQUENCE [LARGE SCALE GENOMIC DNA]</scope>
    <source>
        <strain evidence="16 17">SA13-246</strain>
    </source>
</reference>
<comment type="function">
    <text evidence="9">Binds human plasma haptoglobin-hemoglobin complexes, haptoglobin and hemoglobin. Binds haptoglobin-hemoglobin complexes with significantly higher affinity than haptoglobin alone.</text>
</comment>
<dbReference type="PANTHER" id="PTHR37824:SF1">
    <property type="entry name" value="IRON-REGULATED SURFACE DETERMINANT PROTEIN C"/>
    <property type="match status" value="1"/>
</dbReference>
<evidence type="ECO:0000256" key="10">
    <source>
        <dbReference type="ARBA" id="ARBA00032444"/>
    </source>
</evidence>
<feature type="compositionally biased region" description="Low complexity" evidence="12">
    <location>
        <begin position="235"/>
        <end position="270"/>
    </location>
</feature>
<comment type="caution">
    <text evidence="16">The sequence shown here is derived from an EMBL/GenBank/DDBJ whole genome shotgun (WGS) entry which is preliminary data.</text>
</comment>
<accession>A0AAP8CP93</accession>
<feature type="compositionally biased region" description="Low complexity" evidence="12">
    <location>
        <begin position="53"/>
        <end position="80"/>
    </location>
</feature>
<dbReference type="SUPFAM" id="SSF158911">
    <property type="entry name" value="NEAT domain-like"/>
    <property type="match status" value="3"/>
</dbReference>
<dbReference type="InterPro" id="IPR019930">
    <property type="entry name" value="IsdH"/>
</dbReference>
<feature type="region of interest" description="Disordered" evidence="12">
    <location>
        <begin position="845"/>
        <end position="891"/>
    </location>
</feature>
<dbReference type="Gene3D" id="2.60.40.1850">
    <property type="match status" value="3"/>
</dbReference>
<keyword evidence="5" id="KW-0964">Secreted</keyword>
<feature type="region of interest" description="Disordered" evidence="12">
    <location>
        <begin position="42"/>
        <end position="84"/>
    </location>
</feature>
<dbReference type="InterPro" id="IPR050436">
    <property type="entry name" value="IsdA"/>
</dbReference>
<comment type="subcellular location">
    <subcellularLocation>
        <location evidence="1">Secreted</location>
        <location evidence="1">Cell wall</location>
        <topology evidence="1">Peptidoglycan-anchor</topology>
    </subcellularLocation>
</comment>
<organism evidence="16 17">
    <name type="scientific">Staphylococcus aureus</name>
    <dbReference type="NCBI Taxonomy" id="1280"/>
    <lineage>
        <taxon>Bacteria</taxon>
        <taxon>Bacillati</taxon>
        <taxon>Bacillota</taxon>
        <taxon>Bacilli</taxon>
        <taxon>Bacillales</taxon>
        <taxon>Staphylococcaceae</taxon>
        <taxon>Staphylococcus</taxon>
    </lineage>
</organism>
<evidence type="ECO:0000256" key="13">
    <source>
        <dbReference type="SAM" id="SignalP"/>
    </source>
</evidence>